<keyword evidence="2" id="KW-0418">Kinase</keyword>
<keyword evidence="3" id="KW-1185">Reference proteome</keyword>
<dbReference type="GO" id="GO:0016301">
    <property type="term" value="F:kinase activity"/>
    <property type="evidence" value="ECO:0007669"/>
    <property type="project" value="UniProtKB-KW"/>
</dbReference>
<dbReference type="InterPro" id="IPR050566">
    <property type="entry name" value="Deoxyribonucleoside_kinase"/>
</dbReference>
<dbReference type="EMBL" id="JBAJEX010000005">
    <property type="protein sequence ID" value="MEO1767133.1"/>
    <property type="molecule type" value="Genomic_DNA"/>
</dbReference>
<dbReference type="Pfam" id="PF01712">
    <property type="entry name" value="dNK"/>
    <property type="match status" value="1"/>
</dbReference>
<name>A0ABV0EI08_9BURK</name>
<protein>
    <submittedName>
        <fullName evidence="2">Deoxynucleoside kinase</fullName>
        <ecNumber evidence="2">2.7.1.-</ecNumber>
    </submittedName>
</protein>
<dbReference type="PANTHER" id="PTHR10513:SF46">
    <property type="entry name" value="DEOXYGUANOSINE KINASE"/>
    <property type="match status" value="1"/>
</dbReference>
<dbReference type="RefSeq" id="WP_347308241.1">
    <property type="nucleotide sequence ID" value="NZ_JBAJEX010000005.1"/>
</dbReference>
<dbReference type="Proteomes" id="UP001482231">
    <property type="component" value="Unassembled WGS sequence"/>
</dbReference>
<evidence type="ECO:0000313" key="2">
    <source>
        <dbReference type="EMBL" id="MEO1767133.1"/>
    </source>
</evidence>
<gene>
    <name evidence="2" type="ORF">V6E02_07905</name>
</gene>
<reference evidence="2 3" key="1">
    <citation type="submission" date="2024-02" db="EMBL/GenBank/DDBJ databases">
        <title>New thermophilic sulfur-oxidizing bacteria from a hot springs of the Uzon caldera (Kamchatka, Russia).</title>
        <authorList>
            <person name="Dukat A.M."/>
            <person name="Elcheninov A.G."/>
            <person name="Frolov E.N."/>
        </authorList>
    </citation>
    <scope>NUCLEOTIDE SEQUENCE [LARGE SCALE GENOMIC DNA]</scope>
    <source>
        <strain evidence="2 3">AK1</strain>
    </source>
</reference>
<dbReference type="InterPro" id="IPR027417">
    <property type="entry name" value="P-loop_NTPase"/>
</dbReference>
<comment type="caution">
    <text evidence="2">The sequence shown here is derived from an EMBL/GenBank/DDBJ whole genome shotgun (WGS) entry which is preliminary data.</text>
</comment>
<evidence type="ECO:0000259" key="1">
    <source>
        <dbReference type="Pfam" id="PF01712"/>
    </source>
</evidence>
<evidence type="ECO:0000313" key="3">
    <source>
        <dbReference type="Proteomes" id="UP001482231"/>
    </source>
</evidence>
<dbReference type="EC" id="2.7.1.-" evidence="2"/>
<proteinExistence type="predicted"/>
<keyword evidence="2" id="KW-0808">Transferase</keyword>
<sequence>MAGLLEIGYIVVEGPIGAGKTSLARRLAERLDATLLLEGAEANPFLPRYYQDPPRFALATQLFFLFQRVEQVRQLTQRELFARPVVADFVLDKDPLFARLTLSDDEFRLYQQVYAELAPQAPSPDLVIYLQAPVDVLLERVRSRGIEYERAIDRDYLTRLSEAYAQYFYHYEASPLMIVNSAHLNFVAEPADLDLLLARLPKVRGRAFLNRGD</sequence>
<dbReference type="CDD" id="cd01673">
    <property type="entry name" value="dNK"/>
    <property type="match status" value="1"/>
</dbReference>
<dbReference type="PANTHER" id="PTHR10513">
    <property type="entry name" value="DEOXYNUCLEOSIDE KINASE"/>
    <property type="match status" value="1"/>
</dbReference>
<accession>A0ABV0EI08</accession>
<dbReference type="InterPro" id="IPR031314">
    <property type="entry name" value="DNK_dom"/>
</dbReference>
<dbReference type="PIRSF" id="PIRSF000705">
    <property type="entry name" value="DNK"/>
    <property type="match status" value="1"/>
</dbReference>
<dbReference type="SUPFAM" id="SSF52540">
    <property type="entry name" value="P-loop containing nucleoside triphosphate hydrolases"/>
    <property type="match status" value="1"/>
</dbReference>
<dbReference type="Gene3D" id="3.40.50.300">
    <property type="entry name" value="P-loop containing nucleotide triphosphate hydrolases"/>
    <property type="match status" value="1"/>
</dbReference>
<feature type="domain" description="Deoxynucleoside kinase" evidence="1">
    <location>
        <begin position="10"/>
        <end position="192"/>
    </location>
</feature>
<dbReference type="InterPro" id="IPR002624">
    <property type="entry name" value="DCK/DGK"/>
</dbReference>
<organism evidence="2 3">
    <name type="scientific">Thiobacter aerophilum</name>
    <dbReference type="NCBI Taxonomy" id="3121275"/>
    <lineage>
        <taxon>Bacteria</taxon>
        <taxon>Pseudomonadati</taxon>
        <taxon>Pseudomonadota</taxon>
        <taxon>Betaproteobacteria</taxon>
        <taxon>Burkholderiales</taxon>
        <taxon>Thiobacteraceae</taxon>
        <taxon>Thiobacter</taxon>
    </lineage>
</organism>